<dbReference type="EMBL" id="CP060139">
    <property type="protein sequence ID" value="QNR24477.1"/>
    <property type="molecule type" value="Genomic_DNA"/>
</dbReference>
<organism evidence="2 3">
    <name type="scientific">Croceimicrobium hydrocarbonivorans</name>
    <dbReference type="NCBI Taxonomy" id="2761580"/>
    <lineage>
        <taxon>Bacteria</taxon>
        <taxon>Pseudomonadati</taxon>
        <taxon>Bacteroidota</taxon>
        <taxon>Flavobacteriia</taxon>
        <taxon>Flavobacteriales</taxon>
        <taxon>Owenweeksiaceae</taxon>
        <taxon>Croceimicrobium</taxon>
    </lineage>
</organism>
<dbReference type="InterPro" id="IPR036291">
    <property type="entry name" value="NAD(P)-bd_dom_sf"/>
</dbReference>
<dbReference type="Proteomes" id="UP000516305">
    <property type="component" value="Chromosome"/>
</dbReference>
<sequence length="120" mass="13523">MRTLVIGASPKPERYSNRALLMLHEHGFETEALGLRECTYAFGSIDAGFPKYEDIDTVSLYVGPKNQAVYYDYILALKPRRVIFNPGTENPEFYDKLDAAGIEYEQACTLVLLSTGQYDS</sequence>
<dbReference type="AlphaFoldDB" id="A0A7H0VFH9"/>
<name>A0A7H0VFH9_9FLAO</name>
<feature type="domain" description="CoA-binding" evidence="1">
    <location>
        <begin position="3"/>
        <end position="112"/>
    </location>
</feature>
<keyword evidence="3" id="KW-1185">Reference proteome</keyword>
<dbReference type="RefSeq" id="WP_210759003.1">
    <property type="nucleotide sequence ID" value="NZ_CP060139.1"/>
</dbReference>
<dbReference type="KEGG" id="chyd:H4K34_01140"/>
<proteinExistence type="predicted"/>
<evidence type="ECO:0000313" key="3">
    <source>
        <dbReference type="Proteomes" id="UP000516305"/>
    </source>
</evidence>
<dbReference type="Gene3D" id="3.40.50.720">
    <property type="entry name" value="NAD(P)-binding Rossmann-like Domain"/>
    <property type="match status" value="1"/>
</dbReference>
<evidence type="ECO:0000313" key="2">
    <source>
        <dbReference type="EMBL" id="QNR24477.1"/>
    </source>
</evidence>
<gene>
    <name evidence="2" type="ORF">H4K34_01140</name>
</gene>
<reference evidence="2 3" key="1">
    <citation type="submission" date="2020-08" db="EMBL/GenBank/DDBJ databases">
        <title>Croceimicrobium hydrocarbonivorans gen. nov., sp. nov., a novel marine bacterium isolated from a bacterial consortium that degrades polyethylene terephthalate.</title>
        <authorList>
            <person name="Liu R."/>
        </authorList>
    </citation>
    <scope>NUCLEOTIDE SEQUENCE [LARGE SCALE GENOMIC DNA]</scope>
    <source>
        <strain evidence="2 3">A20-9</strain>
    </source>
</reference>
<dbReference type="Pfam" id="PF13380">
    <property type="entry name" value="CoA_binding_2"/>
    <property type="match status" value="1"/>
</dbReference>
<accession>A0A7H0VFH9</accession>
<dbReference type="InterPro" id="IPR003781">
    <property type="entry name" value="CoA-bd"/>
</dbReference>
<protein>
    <submittedName>
        <fullName evidence="2">CoA-binding protein</fullName>
    </submittedName>
</protein>
<dbReference type="SUPFAM" id="SSF51735">
    <property type="entry name" value="NAD(P)-binding Rossmann-fold domains"/>
    <property type="match status" value="1"/>
</dbReference>
<evidence type="ECO:0000259" key="1">
    <source>
        <dbReference type="Pfam" id="PF13380"/>
    </source>
</evidence>